<dbReference type="InterPro" id="IPR029060">
    <property type="entry name" value="PIN-like_dom_sf"/>
</dbReference>
<dbReference type="AlphaFoldDB" id="A0A0E2Z040"/>
<comment type="caution">
    <text evidence="1">The sequence shown here is derived from an EMBL/GenBank/DDBJ whole genome shotgun (WGS) entry which is preliminary data.</text>
</comment>
<dbReference type="EMBL" id="JPGN01000077">
    <property type="protein sequence ID" value="KFI18581.1"/>
    <property type="molecule type" value="Genomic_DNA"/>
</dbReference>
<dbReference type="Proteomes" id="UP000028839">
    <property type="component" value="Unassembled WGS sequence"/>
</dbReference>
<sequence>MILVDTCVLLDVVQGDPHWADGSLTRLEWAAEHGKRVINPIVYAEFSVWYDVRKELAQTLAGILNSVCP</sequence>
<evidence type="ECO:0008006" key="3">
    <source>
        <dbReference type="Google" id="ProtNLM"/>
    </source>
</evidence>
<name>A0A0E2Z040_9GAMM</name>
<dbReference type="HOGENOM" id="CLU_2899589_0_0_6"/>
<accession>A0A0E2Z040</accession>
<gene>
    <name evidence="1" type="ORF">IB75_13495</name>
</gene>
<reference evidence="1 2" key="1">
    <citation type="submission" date="2014-07" db="EMBL/GenBank/DDBJ databases">
        <title>Comparative analysis of Nitrosococcus oceani genome inventories of strains from Pacific and Atlantic gyres.</title>
        <authorList>
            <person name="Lim C.K."/>
            <person name="Wang L."/>
            <person name="Sayavedra-Soto L.A."/>
            <person name="Klotz M.G."/>
        </authorList>
    </citation>
    <scope>NUCLEOTIDE SEQUENCE [LARGE SCALE GENOMIC DNA]</scope>
    <source>
        <strain evidence="1 2">C-27</strain>
    </source>
</reference>
<dbReference type="OrthoDB" id="9800524at2"/>
<protein>
    <recommendedName>
        <fullName evidence="3">DNA-binding protein</fullName>
    </recommendedName>
</protein>
<proteinExistence type="predicted"/>
<dbReference type="SUPFAM" id="SSF88723">
    <property type="entry name" value="PIN domain-like"/>
    <property type="match status" value="1"/>
</dbReference>
<organism evidence="1 2">
    <name type="scientific">Nitrosococcus oceani C-27</name>
    <dbReference type="NCBI Taxonomy" id="314279"/>
    <lineage>
        <taxon>Bacteria</taxon>
        <taxon>Pseudomonadati</taxon>
        <taxon>Pseudomonadota</taxon>
        <taxon>Gammaproteobacteria</taxon>
        <taxon>Chromatiales</taxon>
        <taxon>Chromatiaceae</taxon>
        <taxon>Nitrosococcus</taxon>
    </lineage>
</organism>
<evidence type="ECO:0000313" key="1">
    <source>
        <dbReference type="EMBL" id="KFI18581.1"/>
    </source>
</evidence>
<evidence type="ECO:0000313" key="2">
    <source>
        <dbReference type="Proteomes" id="UP000028839"/>
    </source>
</evidence>